<evidence type="ECO:0000256" key="4">
    <source>
        <dbReference type="ARBA" id="ARBA00022692"/>
    </source>
</evidence>
<evidence type="ECO:0000256" key="1">
    <source>
        <dbReference type="ARBA" id="ARBA00004571"/>
    </source>
</evidence>
<dbReference type="PANTHER" id="PTHR35093:SF3">
    <property type="entry name" value="LONG-CHAIN FATTY ACID TRANSPORT PROTEIN"/>
    <property type="match status" value="1"/>
</dbReference>
<dbReference type="GO" id="GO:0009279">
    <property type="term" value="C:cell outer membrane"/>
    <property type="evidence" value="ECO:0007669"/>
    <property type="project" value="UniProtKB-SubCell"/>
</dbReference>
<sequence length="448" mass="47194">MPCARLSPGAACVLGAIMLAGGTAHAGGFALNEMSAGAIGTAFAGVAATAEDASTLFYNPAGLARMSGRQFVAVGSGIKPSVEFSNAGSTSAARTPLTGGSGGDAGGWAFVPALFYAADINPALRWGIGLYSPFGLRTSYEEGWTGRYQALESNLKTYNINPALSYKFSDTLSFGAGVSAEYADVKLSRAIDFGSACVGSIGVAPCARAGVLPQAADGRVTLDGTDWAFGFNLGVLYAPTPATRIGLAYRSGINHGLSGGTAHYDKPAALPAALAASRSFADTGVSADLDLPDTLNLSAYTEISRRWALMADINWTHWSRFNALRVRFDNGAPDNVLREEWQDTLRFGIGAHYRYNDAWLLRAGVSYEQSPVKNASLRTPSVPDASRRIAAFGVRYQATPQSAWDFAYAHIFIGNAAVNRAEPPLGGTLVGAFDNNVNIVSLQYRYSF</sequence>
<evidence type="ECO:0000313" key="10">
    <source>
        <dbReference type="Proteomes" id="UP000622890"/>
    </source>
</evidence>
<protein>
    <submittedName>
        <fullName evidence="9">Outer membrane protein transport protein</fullName>
    </submittedName>
</protein>
<dbReference type="Pfam" id="PF03349">
    <property type="entry name" value="Toluene_X"/>
    <property type="match status" value="1"/>
</dbReference>
<feature type="chain" id="PRO_5037877420" evidence="8">
    <location>
        <begin position="27"/>
        <end position="448"/>
    </location>
</feature>
<keyword evidence="3" id="KW-1134">Transmembrane beta strand</keyword>
<evidence type="ECO:0000256" key="6">
    <source>
        <dbReference type="ARBA" id="ARBA00023136"/>
    </source>
</evidence>
<dbReference type="PANTHER" id="PTHR35093">
    <property type="entry name" value="OUTER MEMBRANE PROTEIN NMB0088-RELATED"/>
    <property type="match status" value="1"/>
</dbReference>
<dbReference type="Proteomes" id="UP000622890">
    <property type="component" value="Unassembled WGS sequence"/>
</dbReference>
<dbReference type="InterPro" id="IPR005017">
    <property type="entry name" value="OMPP1/FadL/TodX"/>
</dbReference>
<proteinExistence type="inferred from homology"/>
<keyword evidence="5 8" id="KW-0732">Signal</keyword>
<evidence type="ECO:0000256" key="2">
    <source>
        <dbReference type="ARBA" id="ARBA00008163"/>
    </source>
</evidence>
<reference evidence="9" key="1">
    <citation type="submission" date="2021-01" db="EMBL/GenBank/DDBJ databases">
        <title>Genome sequence of strain Noviherbaspirillum sp. DKR-6.</title>
        <authorList>
            <person name="Chaudhary D.K."/>
        </authorList>
    </citation>
    <scope>NUCLEOTIDE SEQUENCE</scope>
    <source>
        <strain evidence="9">DKR-6</strain>
    </source>
</reference>
<name>A0A934W9U8_9BURK</name>
<comment type="similarity">
    <text evidence="2">Belongs to the OmpP1/FadL family.</text>
</comment>
<evidence type="ECO:0000256" key="7">
    <source>
        <dbReference type="ARBA" id="ARBA00023237"/>
    </source>
</evidence>
<organism evidence="9 10">
    <name type="scientific">Noviherbaspirillum pedocola</name>
    <dbReference type="NCBI Taxonomy" id="2801341"/>
    <lineage>
        <taxon>Bacteria</taxon>
        <taxon>Pseudomonadati</taxon>
        <taxon>Pseudomonadota</taxon>
        <taxon>Betaproteobacteria</taxon>
        <taxon>Burkholderiales</taxon>
        <taxon>Oxalobacteraceae</taxon>
        <taxon>Noviherbaspirillum</taxon>
    </lineage>
</organism>
<keyword evidence="6" id="KW-0472">Membrane</keyword>
<dbReference type="AlphaFoldDB" id="A0A934W9U8"/>
<evidence type="ECO:0000256" key="5">
    <source>
        <dbReference type="ARBA" id="ARBA00022729"/>
    </source>
</evidence>
<dbReference type="SUPFAM" id="SSF56935">
    <property type="entry name" value="Porins"/>
    <property type="match status" value="1"/>
</dbReference>
<keyword evidence="10" id="KW-1185">Reference proteome</keyword>
<gene>
    <name evidence="9" type="ORF">JJB74_23690</name>
</gene>
<keyword evidence="7" id="KW-0998">Cell outer membrane</keyword>
<accession>A0A934W9U8</accession>
<comment type="subcellular location">
    <subcellularLocation>
        <location evidence="1">Cell outer membrane</location>
        <topology evidence="1">Multi-pass membrane protein</topology>
    </subcellularLocation>
</comment>
<dbReference type="GO" id="GO:0015483">
    <property type="term" value="F:long-chain fatty acid transporting porin activity"/>
    <property type="evidence" value="ECO:0007669"/>
    <property type="project" value="TreeGrafter"/>
</dbReference>
<keyword evidence="4" id="KW-0812">Transmembrane</keyword>
<evidence type="ECO:0000256" key="3">
    <source>
        <dbReference type="ARBA" id="ARBA00022452"/>
    </source>
</evidence>
<dbReference type="Gene3D" id="2.40.160.60">
    <property type="entry name" value="Outer membrane protein transport protein (OMPP1/FadL/TodX)"/>
    <property type="match status" value="1"/>
</dbReference>
<feature type="signal peptide" evidence="8">
    <location>
        <begin position="1"/>
        <end position="26"/>
    </location>
</feature>
<evidence type="ECO:0000313" key="9">
    <source>
        <dbReference type="EMBL" id="MBK4737634.1"/>
    </source>
</evidence>
<comment type="caution">
    <text evidence="9">The sequence shown here is derived from an EMBL/GenBank/DDBJ whole genome shotgun (WGS) entry which is preliminary data.</text>
</comment>
<dbReference type="EMBL" id="JAEPBG010000013">
    <property type="protein sequence ID" value="MBK4737634.1"/>
    <property type="molecule type" value="Genomic_DNA"/>
</dbReference>
<evidence type="ECO:0000256" key="8">
    <source>
        <dbReference type="SAM" id="SignalP"/>
    </source>
</evidence>